<accession>A0ABV7ZY09</accession>
<organism evidence="1 2">
    <name type="scientific">Saccharospirillum mangrovi</name>
    <dbReference type="NCBI Taxonomy" id="2161747"/>
    <lineage>
        <taxon>Bacteria</taxon>
        <taxon>Pseudomonadati</taxon>
        <taxon>Pseudomonadota</taxon>
        <taxon>Gammaproteobacteria</taxon>
        <taxon>Oceanospirillales</taxon>
        <taxon>Saccharospirillaceae</taxon>
        <taxon>Saccharospirillum</taxon>
    </lineage>
</organism>
<dbReference type="NCBIfam" id="TIGR00278">
    <property type="entry name" value="membrane protein insertion efficiency factor YidD"/>
    <property type="match status" value="1"/>
</dbReference>
<gene>
    <name evidence="1" type="primary">yidD</name>
    <name evidence="1" type="ORF">ACFOOG_05425</name>
</gene>
<dbReference type="Pfam" id="PF01809">
    <property type="entry name" value="YidD"/>
    <property type="match status" value="1"/>
</dbReference>
<protein>
    <submittedName>
        <fullName evidence="1">Membrane protein insertion efficiency factor YidD</fullName>
    </submittedName>
</protein>
<dbReference type="SMART" id="SM01234">
    <property type="entry name" value="Haemolytic"/>
    <property type="match status" value="1"/>
</dbReference>
<proteinExistence type="predicted"/>
<dbReference type="InterPro" id="IPR002696">
    <property type="entry name" value="Membr_insert_effic_factor_YidD"/>
</dbReference>
<reference evidence="2" key="1">
    <citation type="journal article" date="2019" name="Int. J. Syst. Evol. Microbiol.">
        <title>The Global Catalogue of Microorganisms (GCM) 10K type strain sequencing project: providing services to taxonomists for standard genome sequencing and annotation.</title>
        <authorList>
            <consortium name="The Broad Institute Genomics Platform"/>
            <consortium name="The Broad Institute Genome Sequencing Center for Infectious Disease"/>
            <person name="Wu L."/>
            <person name="Ma J."/>
        </authorList>
    </citation>
    <scope>NUCLEOTIDE SEQUENCE [LARGE SCALE GENOMIC DNA]</scope>
    <source>
        <strain evidence="2">IBRC 10765</strain>
    </source>
</reference>
<evidence type="ECO:0000313" key="1">
    <source>
        <dbReference type="EMBL" id="MFC3852272.1"/>
    </source>
</evidence>
<keyword evidence="2" id="KW-1185">Reference proteome</keyword>
<evidence type="ECO:0000313" key="2">
    <source>
        <dbReference type="Proteomes" id="UP001595617"/>
    </source>
</evidence>
<dbReference type="RefSeq" id="WP_380694244.1">
    <property type="nucleotide sequence ID" value="NZ_JBHRYR010000002.1"/>
</dbReference>
<comment type="caution">
    <text evidence="1">The sequence shown here is derived from an EMBL/GenBank/DDBJ whole genome shotgun (WGS) entry which is preliminary data.</text>
</comment>
<dbReference type="Proteomes" id="UP001595617">
    <property type="component" value="Unassembled WGS sequence"/>
</dbReference>
<dbReference type="EMBL" id="JBHRYR010000002">
    <property type="protein sequence ID" value="MFC3852272.1"/>
    <property type="molecule type" value="Genomic_DNA"/>
</dbReference>
<dbReference type="PANTHER" id="PTHR33383:SF1">
    <property type="entry name" value="MEMBRANE PROTEIN INSERTION EFFICIENCY FACTOR-RELATED"/>
    <property type="match status" value="1"/>
</dbReference>
<dbReference type="PANTHER" id="PTHR33383">
    <property type="entry name" value="MEMBRANE PROTEIN INSERTION EFFICIENCY FACTOR-RELATED"/>
    <property type="match status" value="1"/>
</dbReference>
<sequence length="73" mass="8559">MKTALLSLIRYYQRKGGGQYWFGIDCNYEPTCSAYTYQAIEKYGTWQGLKMGWHRIRRCNQPAAICKCIDPLE</sequence>
<name>A0ABV7ZY09_9GAMM</name>